<dbReference type="AlphaFoldDB" id="A0A6N8H943"/>
<evidence type="ECO:0000256" key="1">
    <source>
        <dbReference type="ARBA" id="ARBA00004442"/>
    </source>
</evidence>
<accession>A0A6N8H943</accession>
<name>A0A6N8H943_9FLAO</name>
<comment type="similarity">
    <text evidence="2">Belongs to the SusD family.</text>
</comment>
<feature type="signal peptide" evidence="6">
    <location>
        <begin position="1"/>
        <end position="22"/>
    </location>
</feature>
<sequence length="505" mass="55513">MKKILRISLLAAFIGMMSCEDATDIIQESELSEELAFQTVDDLRGGLIGVYAVYSPDAGGNGSGDQILFNDLFTDNLKRGISSSGQGNQTYNFILQPGSNFPTTLWNSRYAVINFSNRVLRAWDRVYPTLETEAERDDANEIKAQLLAFRGFCHFELIQYFATNYQDLTAPGVIVMDFVPEVDQVFPRNTVGEVFQQIESDLTQAAQLMGTEFNSLGEYTTVAEESKFYINPDVITAMRARVKLFEGNYTEAYTLANSLLQNENYGLSGYVELGSLYESDNLAAKELIFALSRRQGDNTITSLWSANGAGVNGSPFFEISNGLLNILPSSDVRRFIILNTDNEIVGLNSPNNILPQGKYLGATEDGAMLNDVKVFRAAEMVLIRAEAQARLGNLNAAATDIKALRDIRVATNNGGNTPLPSYANLNAALTDILLERRKEFALEGHRYLDLKRIGTEIGVGINRESVDCASFGADCDLAPTSYKFTLPIPNSEISANPTIAQNPGY</sequence>
<dbReference type="EMBL" id="WOWP01000005">
    <property type="protein sequence ID" value="MUV02360.1"/>
    <property type="molecule type" value="Genomic_DNA"/>
</dbReference>
<gene>
    <name evidence="9" type="ORF">GN157_01455</name>
</gene>
<evidence type="ECO:0000256" key="2">
    <source>
        <dbReference type="ARBA" id="ARBA00006275"/>
    </source>
</evidence>
<dbReference type="InterPro" id="IPR011990">
    <property type="entry name" value="TPR-like_helical_dom_sf"/>
</dbReference>
<dbReference type="InterPro" id="IPR012944">
    <property type="entry name" value="SusD_RagB_dom"/>
</dbReference>
<dbReference type="SUPFAM" id="SSF48452">
    <property type="entry name" value="TPR-like"/>
    <property type="match status" value="1"/>
</dbReference>
<evidence type="ECO:0000313" key="9">
    <source>
        <dbReference type="EMBL" id="MUV02360.1"/>
    </source>
</evidence>
<keyword evidence="10" id="KW-1185">Reference proteome</keyword>
<evidence type="ECO:0000256" key="5">
    <source>
        <dbReference type="ARBA" id="ARBA00023237"/>
    </source>
</evidence>
<reference evidence="9 10" key="1">
    <citation type="submission" date="2019-12" db="EMBL/GenBank/DDBJ databases">
        <authorList>
            <person name="Sun J.-Q."/>
        </authorList>
    </citation>
    <scope>NUCLEOTIDE SEQUENCE [LARGE SCALE GENOMIC DNA]</scope>
    <source>
        <strain evidence="9 10">JCM 17928</strain>
    </source>
</reference>
<dbReference type="OrthoDB" id="630434at2"/>
<keyword evidence="5" id="KW-0998">Cell outer membrane</keyword>
<keyword evidence="4" id="KW-0472">Membrane</keyword>
<dbReference type="RefSeq" id="WP_157481353.1">
    <property type="nucleotide sequence ID" value="NZ_WOWP01000005.1"/>
</dbReference>
<dbReference type="Pfam" id="PF07980">
    <property type="entry name" value="SusD_RagB"/>
    <property type="match status" value="1"/>
</dbReference>
<dbReference type="InterPro" id="IPR033985">
    <property type="entry name" value="SusD-like_N"/>
</dbReference>
<dbReference type="PROSITE" id="PS51257">
    <property type="entry name" value="PROKAR_LIPOPROTEIN"/>
    <property type="match status" value="1"/>
</dbReference>
<comment type="subcellular location">
    <subcellularLocation>
        <location evidence="1">Cell outer membrane</location>
    </subcellularLocation>
</comment>
<dbReference type="Proteomes" id="UP000433945">
    <property type="component" value="Unassembled WGS sequence"/>
</dbReference>
<evidence type="ECO:0000313" key="10">
    <source>
        <dbReference type="Proteomes" id="UP000433945"/>
    </source>
</evidence>
<evidence type="ECO:0000256" key="4">
    <source>
        <dbReference type="ARBA" id="ARBA00023136"/>
    </source>
</evidence>
<keyword evidence="3 6" id="KW-0732">Signal</keyword>
<feature type="domain" description="SusD-like N-terminal" evidence="8">
    <location>
        <begin position="78"/>
        <end position="215"/>
    </location>
</feature>
<feature type="chain" id="PRO_5026785240" evidence="6">
    <location>
        <begin position="23"/>
        <end position="505"/>
    </location>
</feature>
<organism evidence="9 10">
    <name type="scientific">Flavobacterium rakeshii</name>
    <dbReference type="NCBI Taxonomy" id="1038845"/>
    <lineage>
        <taxon>Bacteria</taxon>
        <taxon>Pseudomonadati</taxon>
        <taxon>Bacteroidota</taxon>
        <taxon>Flavobacteriia</taxon>
        <taxon>Flavobacteriales</taxon>
        <taxon>Flavobacteriaceae</taxon>
        <taxon>Flavobacterium</taxon>
    </lineage>
</organism>
<dbReference type="Pfam" id="PF14322">
    <property type="entry name" value="SusD-like_3"/>
    <property type="match status" value="1"/>
</dbReference>
<dbReference type="Gene3D" id="1.25.40.390">
    <property type="match status" value="1"/>
</dbReference>
<comment type="caution">
    <text evidence="9">The sequence shown here is derived from an EMBL/GenBank/DDBJ whole genome shotgun (WGS) entry which is preliminary data.</text>
</comment>
<proteinExistence type="inferred from homology"/>
<feature type="domain" description="RagB/SusD" evidence="7">
    <location>
        <begin position="369"/>
        <end position="505"/>
    </location>
</feature>
<evidence type="ECO:0000256" key="3">
    <source>
        <dbReference type="ARBA" id="ARBA00022729"/>
    </source>
</evidence>
<dbReference type="GO" id="GO:0009279">
    <property type="term" value="C:cell outer membrane"/>
    <property type="evidence" value="ECO:0007669"/>
    <property type="project" value="UniProtKB-SubCell"/>
</dbReference>
<evidence type="ECO:0000259" key="8">
    <source>
        <dbReference type="Pfam" id="PF14322"/>
    </source>
</evidence>
<evidence type="ECO:0000259" key="7">
    <source>
        <dbReference type="Pfam" id="PF07980"/>
    </source>
</evidence>
<evidence type="ECO:0000256" key="6">
    <source>
        <dbReference type="SAM" id="SignalP"/>
    </source>
</evidence>
<protein>
    <submittedName>
        <fullName evidence="9">RagB/SusD family nutrient uptake outer membrane protein</fullName>
    </submittedName>
</protein>